<evidence type="ECO:0000313" key="2">
    <source>
        <dbReference type="EMBL" id="RST93548.1"/>
    </source>
</evidence>
<dbReference type="Pfam" id="PF00903">
    <property type="entry name" value="Glyoxalase"/>
    <property type="match status" value="1"/>
</dbReference>
<keyword evidence="3" id="KW-1185">Reference proteome</keyword>
<evidence type="ECO:0000259" key="1">
    <source>
        <dbReference type="PROSITE" id="PS51819"/>
    </source>
</evidence>
<gene>
    <name evidence="2" type="ORF">CBF35_11720</name>
</gene>
<comment type="caution">
    <text evidence="2">The sequence shown here is derived from an EMBL/GenBank/DDBJ whole genome shotgun (WGS) entry which is preliminary data.</text>
</comment>
<dbReference type="Proteomes" id="UP000287239">
    <property type="component" value="Unassembled WGS sequence"/>
</dbReference>
<evidence type="ECO:0000313" key="3">
    <source>
        <dbReference type="Proteomes" id="UP000287239"/>
    </source>
</evidence>
<feature type="domain" description="VOC" evidence="1">
    <location>
        <begin position="7"/>
        <end position="122"/>
    </location>
</feature>
<dbReference type="InterPro" id="IPR004360">
    <property type="entry name" value="Glyas_Fos-R_dOase_dom"/>
</dbReference>
<dbReference type="PANTHER" id="PTHR43279">
    <property type="entry name" value="CATECHOL-2,3-DIOXYGENASE"/>
    <property type="match status" value="1"/>
</dbReference>
<organism evidence="2 3">
    <name type="scientific">Vagococcus salmoninarum</name>
    <dbReference type="NCBI Taxonomy" id="2739"/>
    <lineage>
        <taxon>Bacteria</taxon>
        <taxon>Bacillati</taxon>
        <taxon>Bacillota</taxon>
        <taxon>Bacilli</taxon>
        <taxon>Lactobacillales</taxon>
        <taxon>Enterococcaceae</taxon>
        <taxon>Vagococcus</taxon>
    </lineage>
</organism>
<dbReference type="InterPro" id="IPR037523">
    <property type="entry name" value="VOC_core"/>
</dbReference>
<protein>
    <recommendedName>
        <fullName evidence="1">VOC domain-containing protein</fullName>
    </recommendedName>
</protein>
<dbReference type="PANTHER" id="PTHR43279:SF1">
    <property type="entry name" value="CATECHOL-2,3-DIOXYGENASE"/>
    <property type="match status" value="1"/>
</dbReference>
<reference evidence="2 3" key="1">
    <citation type="submission" date="2017-05" db="EMBL/GenBank/DDBJ databases">
        <title>Vagococcus spp. assemblies.</title>
        <authorList>
            <person name="Gulvik C.A."/>
        </authorList>
    </citation>
    <scope>NUCLEOTIDE SEQUENCE [LARGE SCALE GENOMIC DNA]</scope>
    <source>
        <strain evidence="2 3">NCFB 2777</strain>
    </source>
</reference>
<dbReference type="GeneID" id="98569007"/>
<dbReference type="AlphaFoldDB" id="A0A429ZIN7"/>
<dbReference type="SUPFAM" id="SSF54593">
    <property type="entry name" value="Glyoxalase/Bleomycin resistance protein/Dihydroxybiphenyl dioxygenase"/>
    <property type="match status" value="2"/>
</dbReference>
<dbReference type="Gene3D" id="3.10.180.10">
    <property type="entry name" value="2,3-Dihydroxybiphenyl 1,2-Dioxygenase, domain 1"/>
    <property type="match status" value="2"/>
</dbReference>
<sequence>MDLTNYKITEVTLNVNNLIKMSHFYQEIMGLTILKEETDLVILGIKETKTPLLTLKAVKTLKTPTSGLYHVAYLLPNRNALGNFLRHIAITQYPLQGASDHGYSEAIYLADPEGNGIEVYADKDESLWDIRDNGIIVGVTEPMDVEGVLEAADEEFEKMTPETFIGHVHLAVSEVAETSRFFTDILAFTITTEFGQQAAFYGKDGYHHQFAGNVWETRHAPKNDPLAPGLAEIKVALAQEVFNDTLTALETAAYPFDLQDNELNFVDPNNIAFRYQVN</sequence>
<accession>A0A429ZIN7</accession>
<dbReference type="PROSITE" id="PS51819">
    <property type="entry name" value="VOC"/>
    <property type="match status" value="1"/>
</dbReference>
<name>A0A429ZIN7_9ENTE</name>
<dbReference type="InterPro" id="IPR029068">
    <property type="entry name" value="Glyas_Bleomycin-R_OHBP_Dase"/>
</dbReference>
<dbReference type="EMBL" id="NGJU01000018">
    <property type="protein sequence ID" value="RST93548.1"/>
    <property type="molecule type" value="Genomic_DNA"/>
</dbReference>
<dbReference type="OrthoDB" id="9792626at2"/>
<proteinExistence type="predicted"/>
<dbReference type="RefSeq" id="WP_126781315.1">
    <property type="nucleotide sequence ID" value="NZ_NGJU01000018.1"/>
</dbReference>